<evidence type="ECO:0000313" key="1">
    <source>
        <dbReference type="EMBL" id="KKL97281.1"/>
    </source>
</evidence>
<name>A0A0F9H2U2_9ZZZZ</name>
<sequence>VAVTTNGATKHYFNTPPDRVHISYSAMHRAAMRRNLKAPWGKVTPWRRVVDVLHYYKIQGITVGINYIYENIQHFKLIDTLFHEADNMTILMKKPVEKGQDWTELHDYIEGDRERYWLDACLVKLVKGIPCRQGVSSLSIDQNLIARRCSNTETGIPYTTLEKTWPQIQVIEECIV</sequence>
<feature type="non-terminal residue" evidence="1">
    <location>
        <position position="1"/>
    </location>
</feature>
<proteinExistence type="predicted"/>
<protein>
    <recommendedName>
        <fullName evidence="2">Radical SAM core domain-containing protein</fullName>
    </recommendedName>
</protein>
<gene>
    <name evidence="1" type="ORF">LCGC14_1836090</name>
</gene>
<reference evidence="1" key="1">
    <citation type="journal article" date="2015" name="Nature">
        <title>Complex archaea that bridge the gap between prokaryotes and eukaryotes.</title>
        <authorList>
            <person name="Spang A."/>
            <person name="Saw J.H."/>
            <person name="Jorgensen S.L."/>
            <person name="Zaremba-Niedzwiedzka K."/>
            <person name="Martijn J."/>
            <person name="Lind A.E."/>
            <person name="van Eijk R."/>
            <person name="Schleper C."/>
            <person name="Guy L."/>
            <person name="Ettema T.J."/>
        </authorList>
    </citation>
    <scope>NUCLEOTIDE SEQUENCE</scope>
</reference>
<comment type="caution">
    <text evidence="1">The sequence shown here is derived from an EMBL/GenBank/DDBJ whole genome shotgun (WGS) entry which is preliminary data.</text>
</comment>
<organism evidence="1">
    <name type="scientific">marine sediment metagenome</name>
    <dbReference type="NCBI Taxonomy" id="412755"/>
    <lineage>
        <taxon>unclassified sequences</taxon>
        <taxon>metagenomes</taxon>
        <taxon>ecological metagenomes</taxon>
    </lineage>
</organism>
<accession>A0A0F9H2U2</accession>
<dbReference type="AlphaFoldDB" id="A0A0F9H2U2"/>
<evidence type="ECO:0008006" key="2">
    <source>
        <dbReference type="Google" id="ProtNLM"/>
    </source>
</evidence>
<dbReference type="EMBL" id="LAZR01018204">
    <property type="protein sequence ID" value="KKL97281.1"/>
    <property type="molecule type" value="Genomic_DNA"/>
</dbReference>